<dbReference type="RefSeq" id="WP_076428950.1">
    <property type="nucleotide sequence ID" value="NZ_FTMP01000011.1"/>
</dbReference>
<dbReference type="NCBIfam" id="TIGR03395">
    <property type="entry name" value="sphingomy"/>
    <property type="match status" value="1"/>
</dbReference>
<evidence type="ECO:0000256" key="3">
    <source>
        <dbReference type="SAM" id="SignalP"/>
    </source>
</evidence>
<name>A0A1N6WWD1_AQUAC</name>
<feature type="domain" description="Endonuclease/exonuclease/phosphatase" evidence="4">
    <location>
        <begin position="34"/>
        <end position="308"/>
    </location>
</feature>
<dbReference type="SUPFAM" id="SSF56219">
    <property type="entry name" value="DNase I-like"/>
    <property type="match status" value="1"/>
</dbReference>
<feature type="signal peptide" evidence="3">
    <location>
        <begin position="1"/>
        <end position="24"/>
    </location>
</feature>
<proteinExistence type="predicted"/>
<dbReference type="PANTHER" id="PTHR16320">
    <property type="entry name" value="SPHINGOMYELINASE FAMILY MEMBER"/>
    <property type="match status" value="1"/>
</dbReference>
<evidence type="ECO:0000313" key="5">
    <source>
        <dbReference type="EMBL" id="SIQ94326.1"/>
    </source>
</evidence>
<dbReference type="Gene3D" id="3.60.10.10">
    <property type="entry name" value="Endonuclease/exonuclease/phosphatase"/>
    <property type="match status" value="1"/>
</dbReference>
<evidence type="ECO:0000256" key="2">
    <source>
        <dbReference type="ARBA" id="ARBA00022801"/>
    </source>
</evidence>
<dbReference type="GO" id="GO:0005576">
    <property type="term" value="C:extracellular region"/>
    <property type="evidence" value="ECO:0007669"/>
    <property type="project" value="InterPro"/>
</dbReference>
<keyword evidence="2" id="KW-0378">Hydrolase</keyword>
<evidence type="ECO:0000256" key="1">
    <source>
        <dbReference type="ARBA" id="ARBA00022729"/>
    </source>
</evidence>
<evidence type="ECO:0000259" key="4">
    <source>
        <dbReference type="Pfam" id="PF03372"/>
    </source>
</evidence>
<dbReference type="PANTHER" id="PTHR16320:SF23">
    <property type="entry name" value="SPHINGOMYELINASE C 1"/>
    <property type="match status" value="1"/>
</dbReference>
<dbReference type="GO" id="GO:0004767">
    <property type="term" value="F:sphingomyelin phosphodiesterase activity"/>
    <property type="evidence" value="ECO:0007669"/>
    <property type="project" value="InterPro"/>
</dbReference>
<dbReference type="InterPro" id="IPR038772">
    <property type="entry name" value="Sph/SMPD2-like"/>
</dbReference>
<dbReference type="InterPro" id="IPR017766">
    <property type="entry name" value="Sphingomyelinase/PLipase_C"/>
</dbReference>
<dbReference type="EMBL" id="FTMP01000011">
    <property type="protein sequence ID" value="SIQ94326.1"/>
    <property type="molecule type" value="Genomic_DNA"/>
</dbReference>
<dbReference type="Proteomes" id="UP000185841">
    <property type="component" value="Unassembled WGS sequence"/>
</dbReference>
<gene>
    <name evidence="5" type="ORF">SAMN05878282_1116</name>
</gene>
<organism evidence="5 6">
    <name type="scientific">Aquipseudomonas alcaligenes</name>
    <name type="common">Pseudomonas alcaligenes</name>
    <dbReference type="NCBI Taxonomy" id="43263"/>
    <lineage>
        <taxon>Bacteria</taxon>
        <taxon>Pseudomonadati</taxon>
        <taxon>Pseudomonadota</taxon>
        <taxon>Gammaproteobacteria</taxon>
        <taxon>Pseudomonadales</taxon>
        <taxon>Pseudomonadaceae</taxon>
        <taxon>Aquipseudomonas</taxon>
    </lineage>
</organism>
<reference evidence="5 6" key="1">
    <citation type="submission" date="2017-01" db="EMBL/GenBank/DDBJ databases">
        <authorList>
            <person name="Mah S.A."/>
            <person name="Swanson W.J."/>
            <person name="Moy G.W."/>
            <person name="Vacquier V.D."/>
        </authorList>
    </citation>
    <scope>NUCLEOTIDE SEQUENCE [LARGE SCALE GENOMIC DNA]</scope>
    <source>
        <strain evidence="5 6">RU36E</strain>
    </source>
</reference>
<protein>
    <submittedName>
        <fullName evidence="5">Hemolysin, SphH family</fullName>
    </submittedName>
</protein>
<dbReference type="InterPro" id="IPR036691">
    <property type="entry name" value="Endo/exonu/phosph_ase_sf"/>
</dbReference>
<dbReference type="AlphaFoldDB" id="A0A1N6WWD1"/>
<dbReference type="InterPro" id="IPR005135">
    <property type="entry name" value="Endo/exonuclease/phosphatase"/>
</dbReference>
<sequence>MKLTPLACCTLALLPFATPLSASASDQFKLLAHNVFFLPSTLKPGWGQETRARLIAQADYMKGQDAVILNELFDNPAAAILLDGLKREYPHQTPVLGRSRSGWDATLGAYAETTPEDGGVAIVSRWPIVERIQYVYAQGCGADYLSNKGFVYARLDRNGQPLHVIGTHAQAADTGCPDGKGTAVRASQFDEMRTFIESKGIAPDQILFIGGDFNVIRDSAEYRDLLERLQVNAPDSYAGSDTTFDTRRNGIASYQYPNHAPEYLDYIFVSRNHAQPPFWHNQALDTPSPRWSVNLAGATWQFQDYSDHSPVAAFTRAEAATPTRAAKPTANRYGQVTLRSQSNGKTLRTGASKANDWLRVTGDGSEPESLFSLRNWHYPVSFCIRSGDYLEIESVRHPGHWLNWWLGGGGGNYAYYPKAGDSSNQLRIELPNKPNGCLADGDLVRLLDRDTVRGSDYYLLRWPSGSWKDHLYLWTGNSAEAEQFRVQLKQPAEYADWSGQLRY</sequence>
<feature type="chain" id="PRO_5012726666" evidence="3">
    <location>
        <begin position="25"/>
        <end position="503"/>
    </location>
</feature>
<dbReference type="Pfam" id="PF03372">
    <property type="entry name" value="Exo_endo_phos"/>
    <property type="match status" value="1"/>
</dbReference>
<keyword evidence="1 3" id="KW-0732">Signal</keyword>
<dbReference type="CDD" id="cd09078">
    <property type="entry name" value="nSMase"/>
    <property type="match status" value="1"/>
</dbReference>
<evidence type="ECO:0000313" key="6">
    <source>
        <dbReference type="Proteomes" id="UP000185841"/>
    </source>
</evidence>
<accession>A0A1N6WWD1</accession>